<dbReference type="Gene3D" id="2.60.120.200">
    <property type="match status" value="1"/>
</dbReference>
<evidence type="ECO:0000313" key="3">
    <source>
        <dbReference type="Proteomes" id="UP000244900"/>
    </source>
</evidence>
<dbReference type="EMBL" id="CP029188">
    <property type="protein sequence ID" value="AWI32240.1"/>
    <property type="molecule type" value="Genomic_DNA"/>
</dbReference>
<evidence type="ECO:0000313" key="2">
    <source>
        <dbReference type="EMBL" id="AWI32240.1"/>
    </source>
</evidence>
<keyword evidence="3" id="KW-1185">Reference proteome</keyword>
<dbReference type="GO" id="GO:0005975">
    <property type="term" value="P:carbohydrate metabolic process"/>
    <property type="evidence" value="ECO:0007669"/>
    <property type="project" value="InterPro"/>
</dbReference>
<dbReference type="AlphaFoldDB" id="A0A2S1T0R2"/>
<sequence>METVNQKHATAPAAATAPPSWKVLWQDTFEGPAGSPPHPALWQVVTGQPFGAGIEFHTDDPANVGLDGAGHLRITATHEDGEYRAAWLETRREDFVPRPGGALRLDARVKTAAGPGLDCALWAWGTQLRHRGDEDPVQAWYRAGEIDVLEALGSEPDSVWGAVHSPECHQIPSLGMGARTTTEDGSPLSADFHTYSAVWRRGPDSITWYLDGREYLKLTPQDTTPKGWLFDQPVYFCLAIIIGSPGGPVLPGDPDPATLPSSLLVDSITVSEELPA</sequence>
<evidence type="ECO:0000259" key="1">
    <source>
        <dbReference type="PROSITE" id="PS51762"/>
    </source>
</evidence>
<dbReference type="PANTHER" id="PTHR10963">
    <property type="entry name" value="GLYCOSYL HYDROLASE-RELATED"/>
    <property type="match status" value="1"/>
</dbReference>
<dbReference type="Pfam" id="PF00722">
    <property type="entry name" value="Glyco_hydro_16"/>
    <property type="match status" value="1"/>
</dbReference>
<dbReference type="GO" id="GO:0004553">
    <property type="term" value="F:hydrolase activity, hydrolyzing O-glycosyl compounds"/>
    <property type="evidence" value="ECO:0007669"/>
    <property type="project" value="InterPro"/>
</dbReference>
<dbReference type="InterPro" id="IPR000757">
    <property type="entry name" value="Beta-glucanase-like"/>
</dbReference>
<gene>
    <name evidence="2" type="ORF">DDW44_28145</name>
</gene>
<dbReference type="Proteomes" id="UP000244900">
    <property type="component" value="Chromosome"/>
</dbReference>
<dbReference type="InterPro" id="IPR013320">
    <property type="entry name" value="ConA-like_dom_sf"/>
</dbReference>
<accession>A0A2S1T0R2</accession>
<dbReference type="InterPro" id="IPR050546">
    <property type="entry name" value="Glycosyl_Hydrlase_16"/>
</dbReference>
<dbReference type="PANTHER" id="PTHR10963:SF60">
    <property type="entry name" value="GRAM-NEGATIVE BACTERIA-BINDING PROTEIN 1-RELATED"/>
    <property type="match status" value="1"/>
</dbReference>
<name>A0A2S1T0R2_9ACTN</name>
<protein>
    <recommendedName>
        <fullName evidence="1">GH16 domain-containing protein</fullName>
    </recommendedName>
</protein>
<organism evidence="2 3">
    <name type="scientific">Streptomyces tirandamycinicus</name>
    <dbReference type="NCBI Taxonomy" id="2174846"/>
    <lineage>
        <taxon>Bacteria</taxon>
        <taxon>Bacillati</taxon>
        <taxon>Actinomycetota</taxon>
        <taxon>Actinomycetes</taxon>
        <taxon>Kitasatosporales</taxon>
        <taxon>Streptomycetaceae</taxon>
        <taxon>Streptomyces</taxon>
    </lineage>
</organism>
<dbReference type="KEGG" id="stir:DDW44_28145"/>
<reference evidence="2 3" key="1">
    <citation type="submission" date="2018-05" db="EMBL/GenBank/DDBJ databases">
        <title>Complete genome sequence of sponge-derived Streptomyces sp. HNM0039.</title>
        <authorList>
            <person name="Huang X."/>
            <person name="Zhou S."/>
        </authorList>
    </citation>
    <scope>NUCLEOTIDE SEQUENCE [LARGE SCALE GENOMIC DNA]</scope>
    <source>
        <strain evidence="2 3">HNM0039</strain>
    </source>
</reference>
<dbReference type="SUPFAM" id="SSF49899">
    <property type="entry name" value="Concanavalin A-like lectins/glucanases"/>
    <property type="match status" value="1"/>
</dbReference>
<proteinExistence type="predicted"/>
<feature type="domain" description="GH16" evidence="1">
    <location>
        <begin position="4"/>
        <end position="276"/>
    </location>
</feature>
<dbReference type="RefSeq" id="WP_108908229.1">
    <property type="nucleotide sequence ID" value="NZ_CP029188.1"/>
</dbReference>
<dbReference type="OrthoDB" id="9809583at2"/>
<dbReference type="PROSITE" id="PS51762">
    <property type="entry name" value="GH16_2"/>
    <property type="match status" value="1"/>
</dbReference>